<dbReference type="SMART" id="SM00382">
    <property type="entry name" value="AAA"/>
    <property type="match status" value="1"/>
</dbReference>
<keyword evidence="5" id="KW-0547">Nucleotide-binding</keyword>
<dbReference type="GO" id="GO:0005886">
    <property type="term" value="C:plasma membrane"/>
    <property type="evidence" value="ECO:0007669"/>
    <property type="project" value="UniProtKB-SubCell"/>
</dbReference>
<proteinExistence type="predicted"/>
<dbReference type="PANTHER" id="PTHR42771">
    <property type="entry name" value="IRON(3+)-HYDROXAMATE IMPORT ATP-BINDING PROTEIN FHUC"/>
    <property type="match status" value="1"/>
</dbReference>
<dbReference type="InterPro" id="IPR051535">
    <property type="entry name" value="Siderophore_ABC-ATPase"/>
</dbReference>
<gene>
    <name evidence="11" type="ORF">IV49_GL000829</name>
</gene>
<keyword evidence="4" id="KW-0410">Iron transport</keyword>
<evidence type="ECO:0000256" key="2">
    <source>
        <dbReference type="ARBA" id="ARBA00022448"/>
    </source>
</evidence>
<keyword evidence="9" id="KW-0472">Membrane</keyword>
<dbReference type="Proteomes" id="UP000051841">
    <property type="component" value="Unassembled WGS sequence"/>
</dbReference>
<dbReference type="InterPro" id="IPR017871">
    <property type="entry name" value="ABC_transporter-like_CS"/>
</dbReference>
<dbReference type="GO" id="GO:0005524">
    <property type="term" value="F:ATP binding"/>
    <property type="evidence" value="ECO:0007669"/>
    <property type="project" value="UniProtKB-KW"/>
</dbReference>
<comment type="caution">
    <text evidence="11">The sequence shown here is derived from an EMBL/GenBank/DDBJ whole genome shotgun (WGS) entry which is preliminary data.</text>
</comment>
<dbReference type="AlphaFoldDB" id="A0A0R2HBA1"/>
<dbReference type="InterPro" id="IPR003439">
    <property type="entry name" value="ABC_transporter-like_ATP-bd"/>
</dbReference>
<comment type="subcellular location">
    <subcellularLocation>
        <location evidence="1">Cell membrane</location>
        <topology evidence="1">Peripheral membrane protein</topology>
    </subcellularLocation>
</comment>
<evidence type="ECO:0000313" key="12">
    <source>
        <dbReference type="Proteomes" id="UP000051841"/>
    </source>
</evidence>
<dbReference type="InterPro" id="IPR027417">
    <property type="entry name" value="P-loop_NTPase"/>
</dbReference>
<evidence type="ECO:0000256" key="9">
    <source>
        <dbReference type="ARBA" id="ARBA00023136"/>
    </source>
</evidence>
<dbReference type="CDD" id="cd03214">
    <property type="entry name" value="ABC_Iron-Siderophores_B12_Hemin"/>
    <property type="match status" value="1"/>
</dbReference>
<dbReference type="SUPFAM" id="SSF52540">
    <property type="entry name" value="P-loop containing nucleoside triphosphate hydrolases"/>
    <property type="match status" value="1"/>
</dbReference>
<dbReference type="InterPro" id="IPR003593">
    <property type="entry name" value="AAA+_ATPase"/>
</dbReference>
<keyword evidence="3" id="KW-1003">Cell membrane</keyword>
<evidence type="ECO:0000313" key="11">
    <source>
        <dbReference type="EMBL" id="KRN49784.1"/>
    </source>
</evidence>
<dbReference type="PANTHER" id="PTHR42771:SF2">
    <property type="entry name" value="IRON(3+)-HYDROXAMATE IMPORT ATP-BINDING PROTEIN FHUC"/>
    <property type="match status" value="1"/>
</dbReference>
<dbReference type="FunFam" id="3.40.50.300:FF:000134">
    <property type="entry name" value="Iron-enterobactin ABC transporter ATP-binding protein"/>
    <property type="match status" value="1"/>
</dbReference>
<evidence type="ECO:0000256" key="5">
    <source>
        <dbReference type="ARBA" id="ARBA00022741"/>
    </source>
</evidence>
<keyword evidence="7" id="KW-0408">Iron</keyword>
<dbReference type="GO" id="GO:0016887">
    <property type="term" value="F:ATP hydrolysis activity"/>
    <property type="evidence" value="ECO:0007669"/>
    <property type="project" value="InterPro"/>
</dbReference>
<evidence type="ECO:0000256" key="4">
    <source>
        <dbReference type="ARBA" id="ARBA00022496"/>
    </source>
</evidence>
<evidence type="ECO:0000256" key="3">
    <source>
        <dbReference type="ARBA" id="ARBA00022475"/>
    </source>
</evidence>
<keyword evidence="6 11" id="KW-0067">ATP-binding</keyword>
<dbReference type="Gene3D" id="3.40.50.300">
    <property type="entry name" value="P-loop containing nucleotide triphosphate hydrolases"/>
    <property type="match status" value="1"/>
</dbReference>
<keyword evidence="12" id="KW-1185">Reference proteome</keyword>
<dbReference type="PROSITE" id="PS00211">
    <property type="entry name" value="ABC_TRANSPORTER_1"/>
    <property type="match status" value="1"/>
</dbReference>
<keyword evidence="8" id="KW-0406">Ion transport</keyword>
<organism evidence="11 12">
    <name type="scientific">Kandleria vitulina DSM 20405</name>
    <dbReference type="NCBI Taxonomy" id="1410657"/>
    <lineage>
        <taxon>Bacteria</taxon>
        <taxon>Bacillati</taxon>
        <taxon>Bacillota</taxon>
        <taxon>Erysipelotrichia</taxon>
        <taxon>Erysipelotrichales</taxon>
        <taxon>Coprobacillaceae</taxon>
        <taxon>Kandleria</taxon>
    </lineage>
</organism>
<dbReference type="EMBL" id="JQBL01000020">
    <property type="protein sequence ID" value="KRN49784.1"/>
    <property type="molecule type" value="Genomic_DNA"/>
</dbReference>
<keyword evidence="2" id="KW-0813">Transport</keyword>
<reference evidence="11 12" key="1">
    <citation type="journal article" date="2015" name="Genome Announc.">
        <title>Expanding the biotechnology potential of lactobacilli through comparative genomics of 213 strains and associated genera.</title>
        <authorList>
            <person name="Sun Z."/>
            <person name="Harris H.M."/>
            <person name="McCann A."/>
            <person name="Guo C."/>
            <person name="Argimon S."/>
            <person name="Zhang W."/>
            <person name="Yang X."/>
            <person name="Jeffery I.B."/>
            <person name="Cooney J.C."/>
            <person name="Kagawa T.F."/>
            <person name="Liu W."/>
            <person name="Song Y."/>
            <person name="Salvetti E."/>
            <person name="Wrobel A."/>
            <person name="Rasinkangas P."/>
            <person name="Parkhill J."/>
            <person name="Rea M.C."/>
            <person name="O'Sullivan O."/>
            <person name="Ritari J."/>
            <person name="Douillard F.P."/>
            <person name="Paul Ross R."/>
            <person name="Yang R."/>
            <person name="Briner A.E."/>
            <person name="Felis G.E."/>
            <person name="de Vos W.M."/>
            <person name="Barrangou R."/>
            <person name="Klaenhammer T.R."/>
            <person name="Caufield P.W."/>
            <person name="Cui Y."/>
            <person name="Zhang H."/>
            <person name="O'Toole P.W."/>
        </authorList>
    </citation>
    <scope>NUCLEOTIDE SEQUENCE [LARGE SCALE GENOMIC DNA]</scope>
    <source>
        <strain evidence="11 12">DSM 20405</strain>
    </source>
</reference>
<evidence type="ECO:0000256" key="7">
    <source>
        <dbReference type="ARBA" id="ARBA00023004"/>
    </source>
</evidence>
<accession>A0A0R2HBA1</accession>
<sequence length="261" mass="29432">MQIKAEQLYLGYDEENIVKNLSMTPPIGKISVILGANGCGKSTLLKSFARLLDARKGQITLDEKSLSSYKTKTLSTHIGLLPQNPVVPEGISVMDLVLRGRYPYQKMFSSLTKKDFDIVHQSLSMMNIEDLHDKNVDELSGGQRQRVWIALSLAQDTDILLLDEPTTYLDISYQIEILDSLMTINKKKNTTIVMVLHDINLAARYADYIYALKEGELIKEGKPEEIITSELMKEVYGLDCKVIEDPIAHSPFVIPKGQYHQ</sequence>
<evidence type="ECO:0000256" key="6">
    <source>
        <dbReference type="ARBA" id="ARBA00022840"/>
    </source>
</evidence>
<dbReference type="GO" id="GO:0006826">
    <property type="term" value="P:iron ion transport"/>
    <property type="evidence" value="ECO:0007669"/>
    <property type="project" value="UniProtKB-KW"/>
</dbReference>
<evidence type="ECO:0000256" key="8">
    <source>
        <dbReference type="ARBA" id="ARBA00023065"/>
    </source>
</evidence>
<dbReference type="PATRIC" id="fig|1410657.5.peg.865"/>
<dbReference type="PROSITE" id="PS50893">
    <property type="entry name" value="ABC_TRANSPORTER_2"/>
    <property type="match status" value="1"/>
</dbReference>
<evidence type="ECO:0000259" key="10">
    <source>
        <dbReference type="PROSITE" id="PS50893"/>
    </source>
</evidence>
<evidence type="ECO:0000256" key="1">
    <source>
        <dbReference type="ARBA" id="ARBA00004202"/>
    </source>
</evidence>
<dbReference type="Pfam" id="PF00005">
    <property type="entry name" value="ABC_tran"/>
    <property type="match status" value="1"/>
</dbReference>
<feature type="domain" description="ABC transporter" evidence="10">
    <location>
        <begin position="3"/>
        <end position="239"/>
    </location>
</feature>
<protein>
    <submittedName>
        <fullName evidence="11">Iron ABC transporter ATP-binding protein</fullName>
    </submittedName>
</protein>
<name>A0A0R2HBA1_9FIRM</name>
<dbReference type="RefSeq" id="WP_031589488.1">
    <property type="nucleotide sequence ID" value="NZ_JNKN01000024.1"/>
</dbReference>